<dbReference type="NCBIfam" id="TIGR02151">
    <property type="entry name" value="IPP_isom_2"/>
    <property type="match status" value="1"/>
</dbReference>
<feature type="binding site" evidence="11">
    <location>
        <position position="152"/>
    </location>
    <ligand>
        <name>substrate</name>
    </ligand>
</feature>
<dbReference type="InterPro" id="IPR013785">
    <property type="entry name" value="Aldolase_TIM"/>
</dbReference>
<reference evidence="13 14" key="1">
    <citation type="submission" date="2024-09" db="EMBL/GenBank/DDBJ databases">
        <authorList>
            <person name="Sun Q."/>
            <person name="Mori K."/>
        </authorList>
    </citation>
    <scope>NUCLEOTIDE SEQUENCE [LARGE SCALE GENOMIC DNA]</scope>
    <source>
        <strain evidence="13 14">NCAIM B.02610</strain>
    </source>
</reference>
<evidence type="ECO:0000313" key="14">
    <source>
        <dbReference type="Proteomes" id="UP001589838"/>
    </source>
</evidence>
<dbReference type="Gene3D" id="3.20.20.70">
    <property type="entry name" value="Aldolase class I"/>
    <property type="match status" value="1"/>
</dbReference>
<keyword evidence="8 11" id="KW-0414">Isoprene biosynthesis</keyword>
<dbReference type="Pfam" id="PF01070">
    <property type="entry name" value="FMN_dh"/>
    <property type="match status" value="1"/>
</dbReference>
<feature type="binding site" evidence="11">
    <location>
        <begin position="280"/>
        <end position="281"/>
    </location>
    <ligand>
        <name>FMN</name>
        <dbReference type="ChEBI" id="CHEBI:58210"/>
    </ligand>
</feature>
<comment type="subunit">
    <text evidence="10 11">Homooctamer. Dimer of tetramers.</text>
</comment>
<comment type="cofactor">
    <cofactor evidence="1 11">
        <name>FMN</name>
        <dbReference type="ChEBI" id="CHEBI:58210"/>
    </cofactor>
</comment>
<feature type="binding site" evidence="11">
    <location>
        <position position="93"/>
    </location>
    <ligand>
        <name>FMN</name>
        <dbReference type="ChEBI" id="CHEBI:58210"/>
    </ligand>
</feature>
<evidence type="ECO:0000256" key="2">
    <source>
        <dbReference type="ARBA" id="ARBA00022490"/>
    </source>
</evidence>
<sequence>MSRATRKLDHIQHALSTGQDLTHGFEDIMFVHNSLPEVNLEHINLSSQIGELTLSSPIFINAMTGGGGEKTRLINEQLAEVAAQTGIGMAVGSQMAALREEKQCQSFQVVRKTNPKGVIFANLGSEATVEQAKQAVDMLEANALQIHVNVIQELVMPEGDRDFTHMVSRIEKIVDRIEVPVIVKEVGFGMSKETVETLASVGVFAVDVGGFGGTNFSKVENERRQRRLDFFDNWGITTTSSLLEALYANANIHVFASGGLQNALDLAKSIALGASAGGFAGNFLRILIDKGQEALIDEVLQLEEDFRYILTALQALNLQDLRQKPLVICGDTYHWATQRGFDVSSISRRESKR</sequence>
<organism evidence="13 14">
    <name type="scientific">Halalkalibacter kiskunsagensis</name>
    <dbReference type="NCBI Taxonomy" id="1548599"/>
    <lineage>
        <taxon>Bacteria</taxon>
        <taxon>Bacillati</taxon>
        <taxon>Bacillota</taxon>
        <taxon>Bacilli</taxon>
        <taxon>Bacillales</taxon>
        <taxon>Bacillaceae</taxon>
        <taxon>Halalkalibacter</taxon>
    </lineage>
</organism>
<evidence type="ECO:0000313" key="13">
    <source>
        <dbReference type="EMBL" id="MFC0470306.1"/>
    </source>
</evidence>
<feature type="binding site" evidence="11">
    <location>
        <position position="214"/>
    </location>
    <ligand>
        <name>FMN</name>
        <dbReference type="ChEBI" id="CHEBI:58210"/>
    </ligand>
</feature>
<proteinExistence type="inferred from homology"/>
<comment type="catalytic activity">
    <reaction evidence="11">
        <text>isopentenyl diphosphate = dimethylallyl diphosphate</text>
        <dbReference type="Rhea" id="RHEA:23284"/>
        <dbReference type="ChEBI" id="CHEBI:57623"/>
        <dbReference type="ChEBI" id="CHEBI:128769"/>
        <dbReference type="EC" id="5.3.3.2"/>
    </reaction>
</comment>
<dbReference type="HAMAP" id="MF_00354">
    <property type="entry name" value="Idi_2"/>
    <property type="match status" value="1"/>
</dbReference>
<evidence type="ECO:0000256" key="8">
    <source>
        <dbReference type="ARBA" id="ARBA00023229"/>
    </source>
</evidence>
<dbReference type="SUPFAM" id="SSF51395">
    <property type="entry name" value="FMN-linked oxidoreductases"/>
    <property type="match status" value="1"/>
</dbReference>
<feature type="binding site" evidence="11">
    <location>
        <begin position="62"/>
        <end position="64"/>
    </location>
    <ligand>
        <name>FMN</name>
        <dbReference type="ChEBI" id="CHEBI:58210"/>
    </ligand>
</feature>
<dbReference type="GO" id="GO:0004452">
    <property type="term" value="F:isopentenyl-diphosphate delta-isomerase activity"/>
    <property type="evidence" value="ECO:0007669"/>
    <property type="project" value="UniProtKB-EC"/>
</dbReference>
<feature type="binding site" evidence="11">
    <location>
        <begin position="6"/>
        <end position="7"/>
    </location>
    <ligand>
        <name>substrate</name>
    </ligand>
</feature>
<gene>
    <name evidence="11 13" type="primary">fni</name>
    <name evidence="13" type="ORF">ACFFHM_07120</name>
</gene>
<comment type="caution">
    <text evidence="13">The sequence shown here is derived from an EMBL/GenBank/DDBJ whole genome shotgun (WGS) entry which is preliminary data.</text>
</comment>
<comment type="cofactor">
    <cofactor evidence="11">
        <name>Mg(2+)</name>
        <dbReference type="ChEBI" id="CHEBI:18420"/>
    </cofactor>
</comment>
<keyword evidence="6 11" id="KW-0460">Magnesium</keyword>
<comment type="caution">
    <text evidence="11">Lacks conserved residue(s) required for the propagation of feature annotation.</text>
</comment>
<evidence type="ECO:0000256" key="6">
    <source>
        <dbReference type="ARBA" id="ARBA00022842"/>
    </source>
</evidence>
<keyword evidence="14" id="KW-1185">Reference proteome</keyword>
<dbReference type="RefSeq" id="WP_335959042.1">
    <property type="nucleotide sequence ID" value="NZ_JAXBLX010000003.1"/>
</dbReference>
<feature type="domain" description="FMN-dependent dehydrogenase" evidence="12">
    <location>
        <begin position="81"/>
        <end position="323"/>
    </location>
</feature>
<dbReference type="InterPro" id="IPR011179">
    <property type="entry name" value="IPdP_isomerase"/>
</dbReference>
<name>A0ABV6KAG5_9BACI</name>
<dbReference type="PIRSF" id="PIRSF003314">
    <property type="entry name" value="IPP_isomerase"/>
    <property type="match status" value="1"/>
</dbReference>
<keyword evidence="4 11" id="KW-0288">FMN</keyword>
<evidence type="ECO:0000256" key="1">
    <source>
        <dbReference type="ARBA" id="ARBA00001917"/>
    </source>
</evidence>
<evidence type="ECO:0000256" key="5">
    <source>
        <dbReference type="ARBA" id="ARBA00022723"/>
    </source>
</evidence>
<keyword evidence="2 11" id="KW-0963">Cytoplasm</keyword>
<dbReference type="InterPro" id="IPR000262">
    <property type="entry name" value="FMN-dep_DH"/>
</dbReference>
<evidence type="ECO:0000256" key="3">
    <source>
        <dbReference type="ARBA" id="ARBA00022630"/>
    </source>
</evidence>
<keyword evidence="3 11" id="KW-0285">Flavoprotein</keyword>
<keyword evidence="7 11" id="KW-0521">NADP</keyword>
<accession>A0ABV6KAG5</accession>
<comment type="similarity">
    <text evidence="11">Belongs to the IPP isomerase type 2 family.</text>
</comment>
<evidence type="ECO:0000256" key="4">
    <source>
        <dbReference type="ARBA" id="ARBA00022643"/>
    </source>
</evidence>
<feature type="binding site" evidence="11">
    <location>
        <position position="153"/>
    </location>
    <ligand>
        <name>Mg(2+)</name>
        <dbReference type="ChEBI" id="CHEBI:18420"/>
    </ligand>
</feature>
<feature type="binding site" evidence="11">
    <location>
        <position position="184"/>
    </location>
    <ligand>
        <name>FMN</name>
        <dbReference type="ChEBI" id="CHEBI:58210"/>
    </ligand>
</feature>
<feature type="binding site" evidence="11">
    <location>
        <position position="122"/>
    </location>
    <ligand>
        <name>FMN</name>
        <dbReference type="ChEBI" id="CHEBI:58210"/>
    </ligand>
</feature>
<dbReference type="PANTHER" id="PTHR43665:SF1">
    <property type="entry name" value="ISOPENTENYL-DIPHOSPHATE DELTA-ISOMERASE"/>
    <property type="match status" value="1"/>
</dbReference>
<dbReference type="CDD" id="cd02811">
    <property type="entry name" value="IDI-2_FMN"/>
    <property type="match status" value="1"/>
</dbReference>
<protein>
    <recommendedName>
        <fullName evidence="11">Isopentenyl-diphosphate delta-isomerase</fullName>
        <shortName evidence="11">IPP isomerase</shortName>
        <ecNumber evidence="11">5.3.3.2</ecNumber>
    </recommendedName>
    <alternativeName>
        <fullName evidence="11">Isopentenyl diphosphate:dimethylallyl diphosphate isomerase</fullName>
    </alternativeName>
    <alternativeName>
        <fullName evidence="11">Isopentenyl pyrophosphate isomerase</fullName>
    </alternativeName>
    <alternativeName>
        <fullName evidence="11">Type 2 isopentenyl diphosphate isomerase</fullName>
        <shortName evidence="11">IDI-2</shortName>
    </alternativeName>
</protein>
<dbReference type="PANTHER" id="PTHR43665">
    <property type="entry name" value="ISOPENTENYL-DIPHOSPHATE DELTA-ISOMERASE"/>
    <property type="match status" value="1"/>
</dbReference>
<evidence type="ECO:0000256" key="9">
    <source>
        <dbReference type="ARBA" id="ARBA00023235"/>
    </source>
</evidence>
<dbReference type="Proteomes" id="UP001589838">
    <property type="component" value="Unassembled WGS sequence"/>
</dbReference>
<comment type="function">
    <text evidence="11">Involved in the biosynthesis of isoprenoids. Catalyzes the 1,3-allylic rearrangement of the homoallylic substrate isopentenyl (IPP) to its allylic isomer, dimethylallyl diphosphate (DMAPP).</text>
</comment>
<evidence type="ECO:0000256" key="10">
    <source>
        <dbReference type="ARBA" id="ARBA00025810"/>
    </source>
</evidence>
<keyword evidence="5 11" id="KW-0479">Metal-binding</keyword>
<evidence type="ECO:0000256" key="7">
    <source>
        <dbReference type="ARBA" id="ARBA00022857"/>
    </source>
</evidence>
<comment type="cofactor">
    <cofactor evidence="11">
        <name>NADPH</name>
        <dbReference type="ChEBI" id="CHEBI:57783"/>
    </cofactor>
</comment>
<keyword evidence="9 11" id="KW-0413">Isomerase</keyword>
<evidence type="ECO:0000256" key="11">
    <source>
        <dbReference type="HAMAP-Rule" id="MF_00354"/>
    </source>
</evidence>
<dbReference type="EMBL" id="JBHLUX010000017">
    <property type="protein sequence ID" value="MFC0470306.1"/>
    <property type="molecule type" value="Genomic_DNA"/>
</dbReference>
<dbReference type="EC" id="5.3.3.2" evidence="11"/>
<comment type="subcellular location">
    <subcellularLocation>
        <location evidence="11">Cytoplasm</location>
    </subcellularLocation>
</comment>
<evidence type="ECO:0000259" key="12">
    <source>
        <dbReference type="Pfam" id="PF01070"/>
    </source>
</evidence>